<accession>A0A2N9Y9W9</accession>
<dbReference type="SUPFAM" id="SSF52540">
    <property type="entry name" value="P-loop containing nucleoside triphosphate hydrolases"/>
    <property type="match status" value="1"/>
</dbReference>
<name>A0A2N9Y9W9_9GAMM</name>
<organism evidence="1 2">
    <name type="scientific">Beggiatoa leptomitoformis</name>
    <dbReference type="NCBI Taxonomy" id="288004"/>
    <lineage>
        <taxon>Bacteria</taxon>
        <taxon>Pseudomonadati</taxon>
        <taxon>Pseudomonadota</taxon>
        <taxon>Gammaproteobacteria</taxon>
        <taxon>Thiotrichales</taxon>
        <taxon>Thiotrichaceae</taxon>
        <taxon>Beggiatoa</taxon>
    </lineage>
</organism>
<dbReference type="EMBL" id="CP018889">
    <property type="protein sequence ID" value="AUI67249.1"/>
    <property type="molecule type" value="Genomic_DNA"/>
</dbReference>
<dbReference type="Proteomes" id="UP000234271">
    <property type="component" value="Chromosome"/>
</dbReference>
<dbReference type="KEGG" id="blep:AL038_05860"/>
<proteinExistence type="predicted"/>
<evidence type="ECO:0008006" key="3">
    <source>
        <dbReference type="Google" id="ProtNLM"/>
    </source>
</evidence>
<dbReference type="Pfam" id="PF03567">
    <property type="entry name" value="Sulfotransfer_2"/>
    <property type="match status" value="1"/>
</dbReference>
<dbReference type="InterPro" id="IPR005331">
    <property type="entry name" value="Sulfotransferase"/>
</dbReference>
<protein>
    <recommendedName>
        <fullName evidence="3">Sulfotransferase family 2 domain-containing protein</fullName>
    </recommendedName>
</protein>
<dbReference type="AlphaFoldDB" id="A0A2N9Y9W9"/>
<evidence type="ECO:0000313" key="2">
    <source>
        <dbReference type="Proteomes" id="UP000234271"/>
    </source>
</evidence>
<dbReference type="InterPro" id="IPR027417">
    <property type="entry name" value="P-loop_NTPase"/>
</dbReference>
<sequence length="234" mass="27538">MENIMLISVHIPKTAGTSLGTALTQVFGDKLLLDYADKPLSDTLIHRYTRLQHRLQLKYKPQVITNNYHAVHGHFIADKYAVLGEKAQFCTFFREPLARLVSHYQHWQRNPDLKNSMCRQLITQQLSITAFAKLTKQRHFYRLFCGTIPVEHFHFVGLTEAYTDSIALFNKLFNLQLPVLVENEGEGQDYQQWLKDRGAYIDIQTIQQENQRYYSDACRHFEHLCTTHFNRQEY</sequence>
<reference evidence="2" key="1">
    <citation type="submission" date="2016-12" db="EMBL/GenBank/DDBJ databases">
        <title>Complete Genome Sequence of Beggiatoa leptomitiformis D-401.</title>
        <authorList>
            <person name="Fomenkov A."/>
            <person name="Vincze T."/>
            <person name="Grabovich M."/>
            <person name="Anton B.P."/>
            <person name="Dubinina G."/>
            <person name="Orlova M."/>
            <person name="Belousova E."/>
            <person name="Roberts R.J."/>
        </authorList>
    </citation>
    <scope>NUCLEOTIDE SEQUENCE [LARGE SCALE GENOMIC DNA]</scope>
    <source>
        <strain evidence="2">D-401</strain>
    </source>
</reference>
<dbReference type="GO" id="GO:0008146">
    <property type="term" value="F:sulfotransferase activity"/>
    <property type="evidence" value="ECO:0007669"/>
    <property type="project" value="InterPro"/>
</dbReference>
<keyword evidence="2" id="KW-1185">Reference proteome</keyword>
<dbReference type="Gene3D" id="3.40.50.300">
    <property type="entry name" value="P-loop containing nucleotide triphosphate hydrolases"/>
    <property type="match status" value="1"/>
</dbReference>
<dbReference type="GO" id="GO:0016020">
    <property type="term" value="C:membrane"/>
    <property type="evidence" value="ECO:0007669"/>
    <property type="project" value="InterPro"/>
</dbReference>
<evidence type="ECO:0000313" key="1">
    <source>
        <dbReference type="EMBL" id="AUI67249.1"/>
    </source>
</evidence>
<gene>
    <name evidence="1" type="ORF">BLE401_00110</name>
</gene>
<dbReference type="STRING" id="288004.AL038_05860"/>